<feature type="compositionally biased region" description="Pro residues" evidence="1">
    <location>
        <begin position="36"/>
        <end position="48"/>
    </location>
</feature>
<evidence type="ECO:0000256" key="1">
    <source>
        <dbReference type="SAM" id="MobiDB-lite"/>
    </source>
</evidence>
<gene>
    <name evidence="2" type="ORF">B0H16DRAFT_414725</name>
</gene>
<evidence type="ECO:0000313" key="3">
    <source>
        <dbReference type="Proteomes" id="UP001215598"/>
    </source>
</evidence>
<protein>
    <submittedName>
        <fullName evidence="2">Uncharacterized protein</fullName>
    </submittedName>
</protein>
<organism evidence="2 3">
    <name type="scientific">Mycena metata</name>
    <dbReference type="NCBI Taxonomy" id="1033252"/>
    <lineage>
        <taxon>Eukaryota</taxon>
        <taxon>Fungi</taxon>
        <taxon>Dikarya</taxon>
        <taxon>Basidiomycota</taxon>
        <taxon>Agaricomycotina</taxon>
        <taxon>Agaricomycetes</taxon>
        <taxon>Agaricomycetidae</taxon>
        <taxon>Agaricales</taxon>
        <taxon>Marasmiineae</taxon>
        <taxon>Mycenaceae</taxon>
        <taxon>Mycena</taxon>
    </lineage>
</organism>
<keyword evidence="3" id="KW-1185">Reference proteome</keyword>
<dbReference type="EMBL" id="JARKIB010000026">
    <property type="protein sequence ID" value="KAJ7765225.1"/>
    <property type="molecule type" value="Genomic_DNA"/>
</dbReference>
<feature type="compositionally biased region" description="Low complexity" evidence="1">
    <location>
        <begin position="107"/>
        <end position="133"/>
    </location>
</feature>
<feature type="compositionally biased region" description="Low complexity" evidence="1">
    <location>
        <begin position="49"/>
        <end position="68"/>
    </location>
</feature>
<comment type="caution">
    <text evidence="2">The sequence shown here is derived from an EMBL/GenBank/DDBJ whole genome shotgun (WGS) entry which is preliminary data.</text>
</comment>
<reference evidence="2" key="1">
    <citation type="submission" date="2023-03" db="EMBL/GenBank/DDBJ databases">
        <title>Massive genome expansion in bonnet fungi (Mycena s.s.) driven by repeated elements and novel gene families across ecological guilds.</title>
        <authorList>
            <consortium name="Lawrence Berkeley National Laboratory"/>
            <person name="Harder C.B."/>
            <person name="Miyauchi S."/>
            <person name="Viragh M."/>
            <person name="Kuo A."/>
            <person name="Thoen E."/>
            <person name="Andreopoulos B."/>
            <person name="Lu D."/>
            <person name="Skrede I."/>
            <person name="Drula E."/>
            <person name="Henrissat B."/>
            <person name="Morin E."/>
            <person name="Kohler A."/>
            <person name="Barry K."/>
            <person name="LaButti K."/>
            <person name="Morin E."/>
            <person name="Salamov A."/>
            <person name="Lipzen A."/>
            <person name="Mereny Z."/>
            <person name="Hegedus B."/>
            <person name="Baldrian P."/>
            <person name="Stursova M."/>
            <person name="Weitz H."/>
            <person name="Taylor A."/>
            <person name="Grigoriev I.V."/>
            <person name="Nagy L.G."/>
            <person name="Martin F."/>
            <person name="Kauserud H."/>
        </authorList>
    </citation>
    <scope>NUCLEOTIDE SEQUENCE</scope>
    <source>
        <strain evidence="2">CBHHK182m</strain>
    </source>
</reference>
<feature type="compositionally biased region" description="Low complexity" evidence="1">
    <location>
        <begin position="165"/>
        <end position="179"/>
    </location>
</feature>
<proteinExistence type="predicted"/>
<dbReference type="Proteomes" id="UP001215598">
    <property type="component" value="Unassembled WGS sequence"/>
</dbReference>
<name>A0AAD7JLA0_9AGAR</name>
<evidence type="ECO:0000313" key="2">
    <source>
        <dbReference type="EMBL" id="KAJ7765225.1"/>
    </source>
</evidence>
<accession>A0AAD7JLA0</accession>
<sequence>MDAGPALRPRRHDQPRPLLAAHHRCIIRCTGDPPRRSPPPPHPCPRPLPRGQSPARASPRRSAPSSKRPWGRTSPQSRTRTTITRRCMCRCGWRTRSRMGIVMGIASRPSSPSTTSSGRTSPPRTPPKTLTTPRTPPPTRPLPSASRVCGGRAPIYIPSTPPSPTATSSASSSPTRTTRSPSVIGLFVRMGHAVPERRGVRWWRVGSGVCCVGRVFGVGSGEWEWEWGGRAFGGEEGRASLAGIRWRRTTGQACRRTR</sequence>
<feature type="region of interest" description="Disordered" evidence="1">
    <location>
        <begin position="105"/>
        <end position="179"/>
    </location>
</feature>
<feature type="region of interest" description="Disordered" evidence="1">
    <location>
        <begin position="29"/>
        <end position="83"/>
    </location>
</feature>
<dbReference type="AlphaFoldDB" id="A0AAD7JLA0"/>